<dbReference type="PANTHER" id="PTHR48042">
    <property type="entry name" value="ABC TRANSPORTER G FAMILY MEMBER 11"/>
    <property type="match status" value="1"/>
</dbReference>
<keyword evidence="2" id="KW-0813">Transport</keyword>
<sequence length="220" mass="23296">MAAASPLPRWAPTPSPSRPLWRRWAATPDARDQAAGVMTTCRSWSSFFSAVFPRRTRGRDDDDDDDGRISRRPASGGGAAAAAFDGVDVLPPAARAAAAGHVVVDDPGPGIFLTWEDVRVTVAAGARKRGAPPASILDGISGHARPGEVLAIMGPSGCGKTTLLDTLAGSSSSRVCAYMCMYVAFVPSLVISRVEMFILKTSHVWLHLSVDIHPDVYQSQ</sequence>
<dbReference type="GO" id="GO:0005524">
    <property type="term" value="F:ATP binding"/>
    <property type="evidence" value="ECO:0007669"/>
    <property type="project" value="InterPro"/>
</dbReference>
<dbReference type="Pfam" id="PF00005">
    <property type="entry name" value="ABC_tran"/>
    <property type="match status" value="1"/>
</dbReference>
<dbReference type="InterPro" id="IPR003439">
    <property type="entry name" value="ABC_transporter-like_ATP-bd"/>
</dbReference>
<keyword evidence="6" id="KW-1185">Reference proteome</keyword>
<comment type="similarity">
    <text evidence="1">Belongs to the ABC transporter superfamily. ABCG family. Eye pigment precursor importer (TC 3.A.1.204) subfamily.</text>
</comment>
<feature type="domain" description="ABC transporter" evidence="4">
    <location>
        <begin position="137"/>
        <end position="171"/>
    </location>
</feature>
<reference evidence="5" key="1">
    <citation type="journal article" date="2021" name="bioRxiv">
        <title>Whole Genome Assembly and Annotation of Northern Wild Rice, Zizania palustris L., Supports a Whole Genome Duplication in the Zizania Genus.</title>
        <authorList>
            <person name="Haas M."/>
            <person name="Kono T."/>
            <person name="Macchietto M."/>
            <person name="Millas R."/>
            <person name="McGilp L."/>
            <person name="Shao M."/>
            <person name="Duquette J."/>
            <person name="Hirsch C.N."/>
            <person name="Kimball J."/>
        </authorList>
    </citation>
    <scope>NUCLEOTIDE SEQUENCE</scope>
    <source>
        <tissue evidence="5">Fresh leaf tissue</tissue>
    </source>
</reference>
<proteinExistence type="inferred from homology"/>
<evidence type="ECO:0000313" key="6">
    <source>
        <dbReference type="Proteomes" id="UP000729402"/>
    </source>
</evidence>
<evidence type="ECO:0000259" key="4">
    <source>
        <dbReference type="Pfam" id="PF00005"/>
    </source>
</evidence>
<evidence type="ECO:0000256" key="3">
    <source>
        <dbReference type="SAM" id="MobiDB-lite"/>
    </source>
</evidence>
<evidence type="ECO:0000313" key="5">
    <source>
        <dbReference type="EMBL" id="KAG8093322.1"/>
    </source>
</evidence>
<comment type="caution">
    <text evidence="5">The sequence shown here is derived from an EMBL/GenBank/DDBJ whole genome shotgun (WGS) entry which is preliminary data.</text>
</comment>
<dbReference type="GO" id="GO:0016887">
    <property type="term" value="F:ATP hydrolysis activity"/>
    <property type="evidence" value="ECO:0007669"/>
    <property type="project" value="InterPro"/>
</dbReference>
<evidence type="ECO:0000256" key="1">
    <source>
        <dbReference type="ARBA" id="ARBA00005814"/>
    </source>
</evidence>
<organism evidence="5 6">
    <name type="scientific">Zizania palustris</name>
    <name type="common">Northern wild rice</name>
    <dbReference type="NCBI Taxonomy" id="103762"/>
    <lineage>
        <taxon>Eukaryota</taxon>
        <taxon>Viridiplantae</taxon>
        <taxon>Streptophyta</taxon>
        <taxon>Embryophyta</taxon>
        <taxon>Tracheophyta</taxon>
        <taxon>Spermatophyta</taxon>
        <taxon>Magnoliopsida</taxon>
        <taxon>Liliopsida</taxon>
        <taxon>Poales</taxon>
        <taxon>Poaceae</taxon>
        <taxon>BOP clade</taxon>
        <taxon>Oryzoideae</taxon>
        <taxon>Oryzeae</taxon>
        <taxon>Zizaniinae</taxon>
        <taxon>Zizania</taxon>
    </lineage>
</organism>
<protein>
    <recommendedName>
        <fullName evidence="4">ABC transporter domain-containing protein</fullName>
    </recommendedName>
</protein>
<feature type="region of interest" description="Disordered" evidence="3">
    <location>
        <begin position="55"/>
        <end position="79"/>
    </location>
</feature>
<dbReference type="InterPro" id="IPR052215">
    <property type="entry name" value="Plant_ABCG"/>
</dbReference>
<dbReference type="Proteomes" id="UP000729402">
    <property type="component" value="Unassembled WGS sequence"/>
</dbReference>
<dbReference type="EMBL" id="JAAALK010000080">
    <property type="protein sequence ID" value="KAG8093322.1"/>
    <property type="molecule type" value="Genomic_DNA"/>
</dbReference>
<dbReference type="AlphaFoldDB" id="A0A8J5WQM8"/>
<feature type="region of interest" description="Disordered" evidence="3">
    <location>
        <begin position="1"/>
        <end position="21"/>
    </location>
</feature>
<dbReference type="CDD" id="cd02019">
    <property type="entry name" value="NK"/>
    <property type="match status" value="1"/>
</dbReference>
<dbReference type="OrthoDB" id="785368at2759"/>
<reference evidence="5" key="2">
    <citation type="submission" date="2021-02" db="EMBL/GenBank/DDBJ databases">
        <authorList>
            <person name="Kimball J.A."/>
            <person name="Haas M.W."/>
            <person name="Macchietto M."/>
            <person name="Kono T."/>
            <person name="Duquette J."/>
            <person name="Shao M."/>
        </authorList>
    </citation>
    <scope>NUCLEOTIDE SEQUENCE</scope>
    <source>
        <tissue evidence="5">Fresh leaf tissue</tissue>
    </source>
</reference>
<gene>
    <name evidence="5" type="ORF">GUJ93_ZPchr0012g21317</name>
</gene>
<evidence type="ECO:0000256" key="2">
    <source>
        <dbReference type="ARBA" id="ARBA00022448"/>
    </source>
</evidence>
<accession>A0A8J5WQM8</accession>
<dbReference type="PANTHER" id="PTHR48042:SF9">
    <property type="entry name" value="ABC-2 TYPE TRANSPORTER FAMILY PROTEIN, EXPRESSED"/>
    <property type="match status" value="1"/>
</dbReference>
<name>A0A8J5WQM8_ZIZPA</name>